<dbReference type="AlphaFoldDB" id="J7MEU4"/>
<reference evidence="1 2" key="1">
    <citation type="journal article" date="2012" name="MBio">
        <title>Comparative genome analysis of three eukaryotic parasites with differing abilities to transform leukocytes reveals key mediators of Theileria-induced leukocyte transformation.</title>
        <authorList>
            <person name="Hayashida K."/>
            <person name="Hara Y."/>
            <person name="Abe T."/>
            <person name="Yamasaki C."/>
            <person name="Toyoda A."/>
            <person name="Kosuge T."/>
            <person name="Suzuki Y."/>
            <person name="Sato Y."/>
            <person name="Kawashima S."/>
            <person name="Katayama T."/>
            <person name="Wakaguri H."/>
            <person name="Inoue N."/>
            <person name="Homma K."/>
            <person name="Tada-Umezaki M."/>
            <person name="Yagi Y."/>
            <person name="Fujii Y."/>
            <person name="Habara T."/>
            <person name="Kanehisa M."/>
            <person name="Watanabe H."/>
            <person name="Ito K."/>
            <person name="Gojobori T."/>
            <person name="Sugawara H."/>
            <person name="Imanishi T."/>
            <person name="Weir W."/>
            <person name="Gardner M."/>
            <person name="Pain A."/>
            <person name="Shiels B."/>
            <person name="Hattori M."/>
            <person name="Nene V."/>
            <person name="Sugimoto C."/>
        </authorList>
    </citation>
    <scope>NUCLEOTIDE SEQUENCE [LARGE SCALE GENOMIC DNA]</scope>
    <source>
        <strain evidence="1 2">Shintoku</strain>
    </source>
</reference>
<evidence type="ECO:0000313" key="1">
    <source>
        <dbReference type="EMBL" id="BAM38739.1"/>
    </source>
</evidence>
<dbReference type="VEuPathDB" id="PiroplasmaDB:TOT_010000207"/>
<accession>J7MEU4</accession>
<gene>
    <name evidence="1" type="ORF">TOT_010000207</name>
</gene>
<dbReference type="EMBL" id="AP011946">
    <property type="protein sequence ID" value="BAM38739.1"/>
    <property type="molecule type" value="Genomic_DNA"/>
</dbReference>
<protein>
    <submittedName>
        <fullName evidence="1">Uncharacterized protein</fullName>
    </submittedName>
</protein>
<organism evidence="1 2">
    <name type="scientific">Theileria orientalis strain Shintoku</name>
    <dbReference type="NCBI Taxonomy" id="869250"/>
    <lineage>
        <taxon>Eukaryota</taxon>
        <taxon>Sar</taxon>
        <taxon>Alveolata</taxon>
        <taxon>Apicomplexa</taxon>
        <taxon>Aconoidasida</taxon>
        <taxon>Piroplasmida</taxon>
        <taxon>Theileriidae</taxon>
        <taxon>Theileria</taxon>
    </lineage>
</organism>
<sequence length="120" mass="14161">MCAVGQTILRDWLVKLAYTYVSIDTLTNECICSHCLIAELRYARDSLWGDLWRFSQREEKPVARGYTPRRVINYLLSESEREEQVRFKPTHQLQIKASLERTEASVKDKIEEDMIRNYSS</sequence>
<dbReference type="STRING" id="869250.J7MEU4"/>
<dbReference type="GeneID" id="20713157"/>
<keyword evidence="2" id="KW-1185">Reference proteome</keyword>
<evidence type="ECO:0000313" key="2">
    <source>
        <dbReference type="Proteomes" id="UP000003786"/>
    </source>
</evidence>
<dbReference type="RefSeq" id="XP_009689040.1">
    <property type="nucleotide sequence ID" value="XM_009690745.1"/>
</dbReference>
<name>J7MEU4_THEOR</name>
<proteinExistence type="predicted"/>
<dbReference type="Proteomes" id="UP000003786">
    <property type="component" value="Chromosome 1"/>
</dbReference>
<dbReference type="KEGG" id="tot:TOT_010000207"/>
<dbReference type="OrthoDB" id="421327at2759"/>